<dbReference type="PROSITE" id="PS51257">
    <property type="entry name" value="PROKAR_LIPOPROTEIN"/>
    <property type="match status" value="1"/>
</dbReference>
<dbReference type="eggNOG" id="ENOG502TIXQ">
    <property type="taxonomic scope" value="Eukaryota"/>
</dbReference>
<accession>A0A261A9L0</accession>
<sequence length="80" mass="9402">MKLLFVALFLVSILSCLARPGYKDIDYKLFDEESSDALAIDKVYEVVEFPKHHHHHHHKKASKTNRLDRLKRFSVLNDLL</sequence>
<keyword evidence="2" id="KW-1185">Reference proteome</keyword>
<proteinExistence type="predicted"/>
<dbReference type="OrthoDB" id="5830369at2759"/>
<reference evidence="1" key="1">
    <citation type="submission" date="2017-08" db="EMBL/GenBank/DDBJ databases">
        <authorList>
            <person name="de Groot N.N."/>
        </authorList>
    </citation>
    <scope>NUCLEOTIDE SEQUENCE [LARGE SCALE GENOMIC DNA]</scope>
    <source>
        <strain evidence="1">PX439</strain>
    </source>
</reference>
<dbReference type="KEGG" id="crq:GCK72_000015"/>
<dbReference type="EMBL" id="NMWX01000009">
    <property type="protein sequence ID" value="OZF94184.1"/>
    <property type="molecule type" value="Genomic_DNA"/>
</dbReference>
<feature type="non-terminal residue" evidence="1">
    <location>
        <position position="1"/>
    </location>
</feature>
<gene>
    <name evidence="1" type="ORF">FL82_08171</name>
</gene>
<dbReference type="HOGENOM" id="CLU_167068_0_0_1"/>
<dbReference type="Proteomes" id="UP000216624">
    <property type="component" value="Unassembled WGS sequence"/>
</dbReference>
<dbReference type="CTD" id="9815331"/>
<comment type="caution">
    <text evidence="1">The sequence shown here is derived from an EMBL/GenBank/DDBJ whole genome shotgun (WGS) entry which is preliminary data.</text>
</comment>
<protein>
    <submittedName>
        <fullName evidence="1">Uncharacterized protein</fullName>
    </submittedName>
</protein>
<evidence type="ECO:0000313" key="2">
    <source>
        <dbReference type="Proteomes" id="UP000216624"/>
    </source>
</evidence>
<evidence type="ECO:0000313" key="1">
    <source>
        <dbReference type="EMBL" id="OZF94184.1"/>
    </source>
</evidence>
<organism evidence="1 2">
    <name type="scientific">Caenorhabditis remanei</name>
    <name type="common">Caenorhabditis vulgaris</name>
    <dbReference type="NCBI Taxonomy" id="31234"/>
    <lineage>
        <taxon>Eukaryota</taxon>
        <taxon>Metazoa</taxon>
        <taxon>Ecdysozoa</taxon>
        <taxon>Nematoda</taxon>
        <taxon>Chromadorea</taxon>
        <taxon>Rhabditida</taxon>
        <taxon>Rhabditina</taxon>
        <taxon>Rhabditomorpha</taxon>
        <taxon>Rhabditoidea</taxon>
        <taxon>Rhabditidae</taxon>
        <taxon>Peloderinae</taxon>
        <taxon>Caenorhabditis</taxon>
    </lineage>
</organism>
<name>A0A261A9L0_CAERE</name>
<dbReference type="OMA" id="RMFEDDT"/>